<accession>A0A0G2HUI2</accession>
<evidence type="ECO:0000313" key="1">
    <source>
        <dbReference type="EMBL" id="KKZ61723.1"/>
    </source>
</evidence>
<evidence type="ECO:0000313" key="2">
    <source>
        <dbReference type="Proteomes" id="UP000034164"/>
    </source>
</evidence>
<dbReference type="VEuPathDB" id="FungiDB:EMCG_03752"/>
<gene>
    <name evidence="1" type="ORF">EMCG_03752</name>
</gene>
<comment type="caution">
    <text evidence="1">The sequence shown here is derived from an EMBL/GenBank/DDBJ whole genome shotgun (WGS) entry which is preliminary data.</text>
</comment>
<dbReference type="Proteomes" id="UP000034164">
    <property type="component" value="Unassembled WGS sequence"/>
</dbReference>
<organism evidence="1 2">
    <name type="scientific">[Emmonsia] crescens</name>
    <dbReference type="NCBI Taxonomy" id="73230"/>
    <lineage>
        <taxon>Eukaryota</taxon>
        <taxon>Fungi</taxon>
        <taxon>Dikarya</taxon>
        <taxon>Ascomycota</taxon>
        <taxon>Pezizomycotina</taxon>
        <taxon>Eurotiomycetes</taxon>
        <taxon>Eurotiomycetidae</taxon>
        <taxon>Onygenales</taxon>
        <taxon>Ajellomycetaceae</taxon>
        <taxon>Emergomyces</taxon>
    </lineage>
</organism>
<proteinExistence type="predicted"/>
<name>A0A0G2HUI2_9EURO</name>
<dbReference type="EMBL" id="LCZI01001248">
    <property type="protein sequence ID" value="KKZ61723.1"/>
    <property type="molecule type" value="Genomic_DNA"/>
</dbReference>
<dbReference type="AlphaFoldDB" id="A0A0G2HUI2"/>
<protein>
    <submittedName>
        <fullName evidence="1">Uncharacterized protein</fullName>
    </submittedName>
</protein>
<reference evidence="2" key="1">
    <citation type="journal article" date="2015" name="PLoS Genet.">
        <title>The dynamic genome and transcriptome of the human fungal pathogen Blastomyces and close relative Emmonsia.</title>
        <authorList>
            <person name="Munoz J.F."/>
            <person name="Gauthier G.M."/>
            <person name="Desjardins C.A."/>
            <person name="Gallo J.E."/>
            <person name="Holder J."/>
            <person name="Sullivan T.D."/>
            <person name="Marty A.J."/>
            <person name="Carmen J.C."/>
            <person name="Chen Z."/>
            <person name="Ding L."/>
            <person name="Gujja S."/>
            <person name="Magrini V."/>
            <person name="Misas E."/>
            <person name="Mitreva M."/>
            <person name="Priest M."/>
            <person name="Saif S."/>
            <person name="Whiston E.A."/>
            <person name="Young S."/>
            <person name="Zeng Q."/>
            <person name="Goldman W.E."/>
            <person name="Mardis E.R."/>
            <person name="Taylor J.W."/>
            <person name="McEwen J.G."/>
            <person name="Clay O.K."/>
            <person name="Klein B.S."/>
            <person name="Cuomo C.A."/>
        </authorList>
    </citation>
    <scope>NUCLEOTIDE SEQUENCE [LARGE SCALE GENOMIC DNA]</scope>
    <source>
        <strain evidence="2">UAMH 3008</strain>
    </source>
</reference>
<sequence length="113" mass="12494">MLALQILQATLDPRGSAPSILYKHLSTWLRAISPSFAFLEQISPSICEQTAGRDDGTVREDIKEWLKIMTVDMVNVERNLNSHNLHGAGATTCTVSSATKLRCKTVDKHSREA</sequence>